<dbReference type="GO" id="GO:0005829">
    <property type="term" value="C:cytosol"/>
    <property type="evidence" value="ECO:0007669"/>
    <property type="project" value="TreeGrafter"/>
</dbReference>
<keyword evidence="6" id="KW-1185">Reference proteome</keyword>
<dbReference type="FunFam" id="2.70.98.10:FF:000028">
    <property type="entry name" value="Alpha-1,2-mannosidase family protein (AFU_orthologue AFUA_5G10520)"/>
    <property type="match status" value="1"/>
</dbReference>
<dbReference type="Pfam" id="PF17678">
    <property type="entry name" value="Glyco_hydro_92N"/>
    <property type="match status" value="1"/>
</dbReference>
<dbReference type="GO" id="GO:0000224">
    <property type="term" value="F:peptide-N4-(N-acetyl-beta-glucosaminyl)asparagine amidase activity"/>
    <property type="evidence" value="ECO:0007669"/>
    <property type="project" value="TreeGrafter"/>
</dbReference>
<dbReference type="InterPro" id="IPR050883">
    <property type="entry name" value="PNGase"/>
</dbReference>
<protein>
    <submittedName>
        <fullName evidence="5">Uncharacterized protein</fullName>
    </submittedName>
</protein>
<keyword evidence="2" id="KW-0732">Signal</keyword>
<dbReference type="EMBL" id="LFMY01000001">
    <property type="protein sequence ID" value="OKL64316.1"/>
    <property type="molecule type" value="Genomic_DNA"/>
</dbReference>
<proteinExistence type="predicted"/>
<dbReference type="Gene3D" id="1.20.1610.10">
    <property type="entry name" value="alpha-1,2-mannosidases domains"/>
    <property type="match status" value="1"/>
</dbReference>
<accession>A0A225BAB3</accession>
<dbReference type="Gene3D" id="2.70.98.10">
    <property type="match status" value="1"/>
</dbReference>
<dbReference type="InterPro" id="IPR041371">
    <property type="entry name" value="GH92_N"/>
</dbReference>
<dbReference type="GeneID" id="31000499"/>
<evidence type="ECO:0000259" key="3">
    <source>
        <dbReference type="Pfam" id="PF07971"/>
    </source>
</evidence>
<feature type="domain" description="Glycosyl hydrolase family 92" evidence="3">
    <location>
        <begin position="293"/>
        <end position="761"/>
    </location>
</feature>
<feature type="chain" id="PRO_5012510930" evidence="2">
    <location>
        <begin position="16"/>
        <end position="777"/>
    </location>
</feature>
<dbReference type="AlphaFoldDB" id="A0A225BAB3"/>
<dbReference type="RefSeq" id="XP_020124437.1">
    <property type="nucleotide sequence ID" value="XM_020260584.1"/>
</dbReference>
<feature type="signal peptide" evidence="2">
    <location>
        <begin position="1"/>
        <end position="15"/>
    </location>
</feature>
<dbReference type="OrthoDB" id="449263at2759"/>
<dbReference type="InterPro" id="IPR008928">
    <property type="entry name" value="6-hairpin_glycosidase_sf"/>
</dbReference>
<feature type="domain" description="Glycosyl hydrolase family 92 N-terminal" evidence="4">
    <location>
        <begin position="42"/>
        <end position="286"/>
    </location>
</feature>
<dbReference type="GO" id="GO:0030246">
    <property type="term" value="F:carbohydrate binding"/>
    <property type="evidence" value="ECO:0007669"/>
    <property type="project" value="InterPro"/>
</dbReference>
<dbReference type="STRING" id="1441469.A0A225BAB3"/>
<evidence type="ECO:0000313" key="5">
    <source>
        <dbReference type="EMBL" id="OKL64316.1"/>
    </source>
</evidence>
<dbReference type="GO" id="GO:0005634">
    <property type="term" value="C:nucleus"/>
    <property type="evidence" value="ECO:0007669"/>
    <property type="project" value="TreeGrafter"/>
</dbReference>
<dbReference type="Proteomes" id="UP000214365">
    <property type="component" value="Unassembled WGS sequence"/>
</dbReference>
<dbReference type="Pfam" id="PF07971">
    <property type="entry name" value="Glyco_hydro_92"/>
    <property type="match status" value="1"/>
</dbReference>
<dbReference type="GO" id="GO:0005975">
    <property type="term" value="P:carbohydrate metabolic process"/>
    <property type="evidence" value="ECO:0007669"/>
    <property type="project" value="InterPro"/>
</dbReference>
<dbReference type="InterPro" id="IPR014718">
    <property type="entry name" value="GH-type_carb-bd"/>
</dbReference>
<feature type="region of interest" description="Disordered" evidence="1">
    <location>
        <begin position="456"/>
        <end position="481"/>
    </location>
</feature>
<evidence type="ECO:0000256" key="2">
    <source>
        <dbReference type="SAM" id="SignalP"/>
    </source>
</evidence>
<dbReference type="NCBIfam" id="TIGR01180">
    <property type="entry name" value="aman2_put"/>
    <property type="match status" value="1"/>
</dbReference>
<dbReference type="FunFam" id="3.30.2080.10:FF:000001">
    <property type="entry name" value="Alpha-1,2-mannosidase subfamily"/>
    <property type="match status" value="1"/>
</dbReference>
<dbReference type="GO" id="GO:0006516">
    <property type="term" value="P:glycoprotein catabolic process"/>
    <property type="evidence" value="ECO:0007669"/>
    <property type="project" value="TreeGrafter"/>
</dbReference>
<dbReference type="FunFam" id="1.20.1050.60:FF:000002">
    <property type="entry name" value="Glycosyl hydrolase family 92"/>
    <property type="match status" value="1"/>
</dbReference>
<organism evidence="5 6">
    <name type="scientific">Talaromyces atroroseus</name>
    <dbReference type="NCBI Taxonomy" id="1441469"/>
    <lineage>
        <taxon>Eukaryota</taxon>
        <taxon>Fungi</taxon>
        <taxon>Dikarya</taxon>
        <taxon>Ascomycota</taxon>
        <taxon>Pezizomycotina</taxon>
        <taxon>Eurotiomycetes</taxon>
        <taxon>Eurotiomycetidae</taxon>
        <taxon>Eurotiales</taxon>
        <taxon>Trichocomaceae</taxon>
        <taxon>Talaromyces</taxon>
        <taxon>Talaromyces sect. Trachyspermi</taxon>
    </lineage>
</organism>
<dbReference type="Gene3D" id="1.20.1050.60">
    <property type="entry name" value="alpha-1,2-mannosidase"/>
    <property type="match status" value="1"/>
</dbReference>
<evidence type="ECO:0000259" key="4">
    <source>
        <dbReference type="Pfam" id="PF17678"/>
    </source>
</evidence>
<dbReference type="PANTHER" id="PTHR12143">
    <property type="entry name" value="PEPTIDE N-GLYCANASE PNGASE -RELATED"/>
    <property type="match status" value="1"/>
</dbReference>
<evidence type="ECO:0000256" key="1">
    <source>
        <dbReference type="SAM" id="MobiDB-lite"/>
    </source>
</evidence>
<dbReference type="Gene3D" id="3.30.2080.10">
    <property type="entry name" value="GH92 mannosidase domain"/>
    <property type="match status" value="1"/>
</dbReference>
<name>A0A225BAB3_TALAT</name>
<dbReference type="InterPro" id="IPR012939">
    <property type="entry name" value="Glyco_hydro_92"/>
</dbReference>
<dbReference type="PANTHER" id="PTHR12143:SF38">
    <property type="entry name" value="ALPHA-1,2-MANNOSIDASE FAMILY PROTEIN (AFU_ORTHOLOGUE AFUA_5G10520)"/>
    <property type="match status" value="1"/>
</dbReference>
<dbReference type="InterPro" id="IPR005887">
    <property type="entry name" value="GH92_a_mannosidase_put"/>
</dbReference>
<comment type="caution">
    <text evidence="5">The sequence shown here is derived from an EMBL/GenBank/DDBJ whole genome shotgun (WGS) entry which is preliminary data.</text>
</comment>
<gene>
    <name evidence="5" type="ORF">UA08_00744</name>
</gene>
<reference evidence="5 6" key="1">
    <citation type="submission" date="2015-06" db="EMBL/GenBank/DDBJ databases">
        <title>Talaromyces atroroseus IBT 11181 draft genome.</title>
        <authorList>
            <person name="Rasmussen K.B."/>
            <person name="Rasmussen S."/>
            <person name="Petersen B."/>
            <person name="Sicheritz-Ponten T."/>
            <person name="Mortensen U.H."/>
            <person name="Thrane U."/>
        </authorList>
    </citation>
    <scope>NUCLEOTIDE SEQUENCE [LARGE SCALE GENOMIC DNA]</scope>
    <source>
        <strain evidence="5 6">IBT 11181</strain>
    </source>
</reference>
<sequence>MLVLITLLTSTLTYCCIVASKTVSSNNTKRDDNSETLDYTQYVNMWLGTQGGGNDNPAVARPFGMVKLGPDLYVQGTDAYSGYLPNGNFSGFSMMHEQGTGGAPKYGTVAQLPLIGSNISQPLSNLTIGRSGTDEASVGYYKAVTSQDVTVELAASNRAGAFRYTFPSVGSSENNILVDVSHVLPSYRGLGTGQHYAGGDITVYEDGHYEGHGVYNNGWNLSPDWPIYFCGYFDSTPVSNKTYLATDASGSIEQSNGYASSNSTYVRVGSLFTFSDSVVISRVGISWLSTSRACSNVNTEIPKNTDFSTVVDDTKSTWNTEVLSKVTTSATNSTTIELLYSSLYYMHLIPTNQTGENPTWTSNEPYYQDIFTFWDLFRCGTALMQVLQPVSYEEQIRSLIDIWRNEGYMPDARSSNYNGRTQGGSNCDVVLADAFVKGVRGQVNWTDGYAAMVKDAEVPPNNTVPPDPEAPDSSTKEGRGALPDWKEYGFITPTFSRAVSRAVEYAYDDFGLYQVASGLGIADDASKYLNRSRNWRNHWNPDVTSSGFSGFVVPRNLTGFEDIDILNAGGYWGDPCYEASPWAYSFSDVHDAEHMIELMGGVELFEKRLNATFADGMFDPTNEPHSMFAVPYLYNFINRPDLTVLHARSTAKTYYNTGVDGLPGASDAGAMQTWLLWNMIGLYPITGQTTFLIHSPWFDWLAIDLGDSKSINISSAGGDNNGDSDYFVQSVKVNGAQWNQGWLTWDDVFANGGTVEFELGSQPVQWAKGPVPPSPAS</sequence>
<evidence type="ECO:0000313" key="6">
    <source>
        <dbReference type="Proteomes" id="UP000214365"/>
    </source>
</evidence>
<dbReference type="SUPFAM" id="SSF48208">
    <property type="entry name" value="Six-hairpin glycosidases"/>
    <property type="match status" value="1"/>
</dbReference>